<evidence type="ECO:0000256" key="1">
    <source>
        <dbReference type="SAM" id="Phobius"/>
    </source>
</evidence>
<dbReference type="InterPro" id="IPR057707">
    <property type="entry name" value="DUF7947"/>
</dbReference>
<feature type="domain" description="DUF7946" evidence="2">
    <location>
        <begin position="11"/>
        <end position="191"/>
    </location>
</feature>
<dbReference type="EMBL" id="AASCBU010000030">
    <property type="protein sequence ID" value="EFA8786522.1"/>
    <property type="molecule type" value="Genomic_DNA"/>
</dbReference>
<evidence type="ECO:0000313" key="4">
    <source>
        <dbReference type="EMBL" id="EFA8786522.1"/>
    </source>
</evidence>
<dbReference type="Pfam" id="PF25679">
    <property type="entry name" value="DUF7947"/>
    <property type="match status" value="1"/>
</dbReference>
<accession>A0A0H0RBL4</accession>
<evidence type="ECO:0000313" key="7">
    <source>
        <dbReference type="Proteomes" id="UP000567387"/>
    </source>
</evidence>
<name>A0A0H0RBL4_ECOLX</name>
<feature type="transmembrane region" description="Helical" evidence="1">
    <location>
        <begin position="88"/>
        <end position="106"/>
    </location>
</feature>
<evidence type="ECO:0000313" key="5">
    <source>
        <dbReference type="EMBL" id="NDR95485.1"/>
    </source>
</evidence>
<proteinExistence type="predicted"/>
<gene>
    <name evidence="4" type="ORF">C2R31_004451</name>
    <name evidence="5" type="ORF">FPI65_30660</name>
</gene>
<comment type="caution">
    <text evidence="5">The sequence shown here is derived from an EMBL/GenBank/DDBJ whole genome shotgun (WGS) entry which is preliminary data.</text>
</comment>
<organism evidence="5 6">
    <name type="scientific">Escherichia coli</name>
    <dbReference type="NCBI Taxonomy" id="562"/>
    <lineage>
        <taxon>Bacteria</taxon>
        <taxon>Pseudomonadati</taxon>
        <taxon>Pseudomonadota</taxon>
        <taxon>Gammaproteobacteria</taxon>
        <taxon>Enterobacterales</taxon>
        <taxon>Enterobacteriaceae</taxon>
        <taxon>Escherichia</taxon>
    </lineage>
</organism>
<dbReference type="RefSeq" id="WP_000340376.1">
    <property type="nucleotide sequence ID" value="NZ_AP025220.2"/>
</dbReference>
<dbReference type="InterPro" id="IPR057706">
    <property type="entry name" value="DUF7946"/>
</dbReference>
<protein>
    <submittedName>
        <fullName evidence="5">Uncharacterized protein</fullName>
    </submittedName>
</protein>
<keyword evidence="1" id="KW-0472">Membrane</keyword>
<dbReference type="EMBL" id="VLTB01000531">
    <property type="protein sequence ID" value="NDR95485.1"/>
    <property type="molecule type" value="Genomic_DNA"/>
</dbReference>
<reference evidence="5 6" key="2">
    <citation type="journal article" date="2020" name="Int. J. Nanomedicine">
        <title>Consequences Of Long-Term Bacteria's Exposure To Silver Nanoformulations With Different PhysicoChemical Properties.</title>
        <authorList>
            <person name="Kedziora A."/>
            <person name="Wernecki M."/>
            <person name="Korzekwa K."/>
            <person name="Speruda M."/>
            <person name="Gerasymchuk Y."/>
            <person name="Lukowiak A."/>
            <person name="Bugla-Ploskonska G."/>
        </authorList>
    </citation>
    <scope>NUCLEOTIDE SEQUENCE [LARGE SCALE GENOMIC DNA]</scope>
    <source>
        <strain evidence="5 6">ATCC 11230</strain>
    </source>
</reference>
<dbReference type="Proteomes" id="UP000471490">
    <property type="component" value="Unassembled WGS sequence"/>
</dbReference>
<reference evidence="4 7" key="1">
    <citation type="submission" date="2018-08" db="EMBL/GenBank/DDBJ databases">
        <authorList>
            <consortium name="PulseNet: The National Subtyping Network for Foodborne Disease Surveillance"/>
            <person name="Tarr C.L."/>
            <person name="Trees E."/>
            <person name="Katz L.S."/>
            <person name="Carleton-Romer H.A."/>
            <person name="Stroika S."/>
            <person name="Kucerova Z."/>
            <person name="Roache K.F."/>
            <person name="Sabol A.L."/>
            <person name="Besser J."/>
            <person name="Gerner-Smidt P."/>
        </authorList>
    </citation>
    <scope>NUCLEOTIDE SEQUENCE [LARGE SCALE GENOMIC DNA]</scope>
    <source>
        <strain evidence="4 7">PNUSAE011918</strain>
    </source>
</reference>
<evidence type="ECO:0000313" key="6">
    <source>
        <dbReference type="Proteomes" id="UP000471490"/>
    </source>
</evidence>
<dbReference type="AlphaFoldDB" id="A0A0H0RBL4"/>
<keyword evidence="1" id="KW-1133">Transmembrane helix</keyword>
<keyword evidence="1" id="KW-0812">Transmembrane</keyword>
<sequence>MDCDALQDIKISLRYDGKDALNHEIDLNCLGESLKGFSKVLSTAASFSVTQKYSKYINYQEVKVYAREAKANCFTLEAVLNFATQNQLFSGIAATILGAILQYIFARNSNKKDEMKALQQSLEKAIEALGNKDAGTIDKLISLIDRMAVELRPSVRQAVSPIGNTCDQISVATNVDGCLLKVNERDKAEIDRLDDDEVLGLREYRAFLTEFDAQNMTAKIILDGDDSKKRITAEISDPAAGKKNNPYIRALSAYISTKGDPSAVFTITAKATVKKGQINRLFIVDAK</sequence>
<feature type="domain" description="DUF7947" evidence="3">
    <location>
        <begin position="201"/>
        <end position="287"/>
    </location>
</feature>
<evidence type="ECO:0000259" key="2">
    <source>
        <dbReference type="Pfam" id="PF25678"/>
    </source>
</evidence>
<dbReference type="Pfam" id="PF25678">
    <property type="entry name" value="DUF7946"/>
    <property type="match status" value="1"/>
</dbReference>
<evidence type="ECO:0000259" key="3">
    <source>
        <dbReference type="Pfam" id="PF25679"/>
    </source>
</evidence>
<dbReference type="Proteomes" id="UP000567387">
    <property type="component" value="Unassembled WGS sequence"/>
</dbReference>